<dbReference type="Proteomes" id="UP000219453">
    <property type="component" value="Unassembled WGS sequence"/>
</dbReference>
<dbReference type="AlphaFoldDB" id="A0A285P8T0"/>
<organism evidence="2 3">
    <name type="scientific">Natronoarchaeum philippinense</name>
    <dbReference type="NCBI Taxonomy" id="558529"/>
    <lineage>
        <taxon>Archaea</taxon>
        <taxon>Methanobacteriati</taxon>
        <taxon>Methanobacteriota</taxon>
        <taxon>Stenosarchaea group</taxon>
        <taxon>Halobacteria</taxon>
        <taxon>Halobacteriales</taxon>
        <taxon>Natronoarchaeaceae</taxon>
    </lineage>
</organism>
<dbReference type="RefSeq" id="WP_097010147.1">
    <property type="nucleotide sequence ID" value="NZ_OBEJ01000009.1"/>
</dbReference>
<reference evidence="2 3" key="1">
    <citation type="submission" date="2017-09" db="EMBL/GenBank/DDBJ databases">
        <authorList>
            <person name="Ehlers B."/>
            <person name="Leendertz F.H."/>
        </authorList>
    </citation>
    <scope>NUCLEOTIDE SEQUENCE [LARGE SCALE GENOMIC DNA]</scope>
    <source>
        <strain evidence="2 3">DSM 27208</strain>
    </source>
</reference>
<name>A0A285P8T0_NATPI</name>
<evidence type="ECO:0000313" key="2">
    <source>
        <dbReference type="EMBL" id="SNZ18159.1"/>
    </source>
</evidence>
<dbReference type="EMBL" id="OBEJ01000009">
    <property type="protein sequence ID" value="SNZ18159.1"/>
    <property type="molecule type" value="Genomic_DNA"/>
</dbReference>
<evidence type="ECO:0000313" key="3">
    <source>
        <dbReference type="Proteomes" id="UP000219453"/>
    </source>
</evidence>
<proteinExistence type="predicted"/>
<dbReference type="OrthoDB" id="374557at2157"/>
<keyword evidence="3" id="KW-1185">Reference proteome</keyword>
<protein>
    <submittedName>
        <fullName evidence="2">Uncharacterized protein</fullName>
    </submittedName>
</protein>
<evidence type="ECO:0000256" key="1">
    <source>
        <dbReference type="SAM" id="MobiDB-lite"/>
    </source>
</evidence>
<sequence>MAKSITDVAGRTYGEARYKEGEAGSDLTPGELLVQTGTNADGEPIYDAVSTVDKLGPEAQFAMVPSTPPARDVSDADPIEQTIPSGTLVEVRVFTAGETVQNALLASGSDLATASNANVSPGDRLGSNDDGSLKITTTGGAAVAVAREANDNSGAAAGERARLNVEVL</sequence>
<accession>A0A285P8T0</accession>
<feature type="region of interest" description="Disordered" evidence="1">
    <location>
        <begin position="1"/>
        <end position="30"/>
    </location>
</feature>
<gene>
    <name evidence="2" type="ORF">SAMN06269185_3270</name>
</gene>